<dbReference type="PANTHER" id="PTHR10556">
    <property type="entry name" value="3-OXO-5-ALPHA-STEROID 4-DEHYDROGENASE"/>
    <property type="match status" value="1"/>
</dbReference>
<dbReference type="Proteomes" id="UP001152484">
    <property type="component" value="Unassembled WGS sequence"/>
</dbReference>
<name>A0A9P0ZQX0_CUSEU</name>
<dbReference type="PROSITE" id="PS50244">
    <property type="entry name" value="S5A_REDUCTASE"/>
    <property type="match status" value="1"/>
</dbReference>
<accession>A0A9P0ZQX0</accession>
<comment type="similarity">
    <text evidence="2">Belongs to the steroid 5-alpha reductase family.</text>
</comment>
<evidence type="ECO:0000256" key="5">
    <source>
        <dbReference type="ARBA" id="ARBA00023136"/>
    </source>
</evidence>
<feature type="transmembrane region" description="Helical" evidence="6">
    <location>
        <begin position="68"/>
        <end position="85"/>
    </location>
</feature>
<dbReference type="Pfam" id="PF02544">
    <property type="entry name" value="Steroid_dh"/>
    <property type="match status" value="1"/>
</dbReference>
<dbReference type="GO" id="GO:0016627">
    <property type="term" value="F:oxidoreductase activity, acting on the CH-CH group of donors"/>
    <property type="evidence" value="ECO:0007669"/>
    <property type="project" value="InterPro"/>
</dbReference>
<keyword evidence="10" id="KW-1185">Reference proteome</keyword>
<comment type="caution">
    <text evidence="9">The sequence shown here is derived from an EMBL/GenBank/DDBJ whole genome shotgun (WGS) entry which is preliminary data.</text>
</comment>
<evidence type="ECO:0000313" key="9">
    <source>
        <dbReference type="EMBL" id="CAH9111592.1"/>
    </source>
</evidence>
<feature type="chain" id="PRO_5040444807" description="3-oxo-5-alpha-steroid 4-dehydrogenase C-terminal domain-containing protein" evidence="7">
    <location>
        <begin position="20"/>
        <end position="266"/>
    </location>
</feature>
<dbReference type="GO" id="GO:0006629">
    <property type="term" value="P:lipid metabolic process"/>
    <property type="evidence" value="ECO:0007669"/>
    <property type="project" value="InterPro"/>
</dbReference>
<reference evidence="9" key="1">
    <citation type="submission" date="2022-07" db="EMBL/GenBank/DDBJ databases">
        <authorList>
            <person name="Macas J."/>
            <person name="Novak P."/>
            <person name="Neumann P."/>
        </authorList>
    </citation>
    <scope>NUCLEOTIDE SEQUENCE</scope>
</reference>
<dbReference type="EMBL" id="CAMAPE010000054">
    <property type="protein sequence ID" value="CAH9111592.1"/>
    <property type="molecule type" value="Genomic_DNA"/>
</dbReference>
<keyword evidence="4 6" id="KW-1133">Transmembrane helix</keyword>
<evidence type="ECO:0000256" key="1">
    <source>
        <dbReference type="ARBA" id="ARBA00004141"/>
    </source>
</evidence>
<dbReference type="AlphaFoldDB" id="A0A9P0ZQX0"/>
<dbReference type="Gene3D" id="1.20.120.1630">
    <property type="match status" value="1"/>
</dbReference>
<evidence type="ECO:0000256" key="6">
    <source>
        <dbReference type="SAM" id="Phobius"/>
    </source>
</evidence>
<keyword evidence="3 6" id="KW-0812">Transmembrane</keyword>
<comment type="subcellular location">
    <subcellularLocation>
        <location evidence="1">Membrane</location>
        <topology evidence="1">Multi-pass membrane protein</topology>
    </subcellularLocation>
</comment>
<feature type="transmembrane region" description="Helical" evidence="6">
    <location>
        <begin position="214"/>
        <end position="236"/>
    </location>
</feature>
<proteinExistence type="inferred from homology"/>
<feature type="transmembrane region" description="Helical" evidence="6">
    <location>
        <begin position="159"/>
        <end position="178"/>
    </location>
</feature>
<dbReference type="PANTHER" id="PTHR10556:SF35">
    <property type="entry name" value="3-OXO-5-ALPHA-STEROID 4-DEHYDROGENASE FAMILY PROTEIN"/>
    <property type="match status" value="1"/>
</dbReference>
<dbReference type="InterPro" id="IPR039357">
    <property type="entry name" value="SRD5A/TECR"/>
</dbReference>
<dbReference type="InterPro" id="IPR001104">
    <property type="entry name" value="3-oxo-5_a-steroid_4-DH_C"/>
</dbReference>
<evidence type="ECO:0000256" key="3">
    <source>
        <dbReference type="ARBA" id="ARBA00022692"/>
    </source>
</evidence>
<evidence type="ECO:0000259" key="8">
    <source>
        <dbReference type="Pfam" id="PF02544"/>
    </source>
</evidence>
<evidence type="ECO:0000256" key="4">
    <source>
        <dbReference type="ARBA" id="ARBA00022989"/>
    </source>
</evidence>
<evidence type="ECO:0000256" key="7">
    <source>
        <dbReference type="SAM" id="SignalP"/>
    </source>
</evidence>
<organism evidence="9 10">
    <name type="scientific">Cuscuta europaea</name>
    <name type="common">European dodder</name>
    <dbReference type="NCBI Taxonomy" id="41803"/>
    <lineage>
        <taxon>Eukaryota</taxon>
        <taxon>Viridiplantae</taxon>
        <taxon>Streptophyta</taxon>
        <taxon>Embryophyta</taxon>
        <taxon>Tracheophyta</taxon>
        <taxon>Spermatophyta</taxon>
        <taxon>Magnoliopsida</taxon>
        <taxon>eudicotyledons</taxon>
        <taxon>Gunneridae</taxon>
        <taxon>Pentapetalae</taxon>
        <taxon>asterids</taxon>
        <taxon>lamiids</taxon>
        <taxon>Solanales</taxon>
        <taxon>Convolvulaceae</taxon>
        <taxon>Cuscuteae</taxon>
        <taxon>Cuscuta</taxon>
        <taxon>Cuscuta subgen. Cuscuta</taxon>
    </lineage>
</organism>
<gene>
    <name evidence="9" type="ORF">CEURO_LOCUS19319</name>
</gene>
<dbReference type="FunFam" id="1.20.120.1630:FF:000017">
    <property type="entry name" value="3-oxo-5-alpha-steroid 4-dehydrogenase family protein"/>
    <property type="match status" value="1"/>
</dbReference>
<dbReference type="GO" id="GO:0016020">
    <property type="term" value="C:membrane"/>
    <property type="evidence" value="ECO:0007669"/>
    <property type="project" value="UniProtKB-SubCell"/>
</dbReference>
<keyword evidence="5 6" id="KW-0472">Membrane</keyword>
<keyword evidence="7" id="KW-0732">Signal</keyword>
<protein>
    <recommendedName>
        <fullName evidence="8">3-oxo-5-alpha-steroid 4-dehydrogenase C-terminal domain-containing protein</fullName>
    </recommendedName>
</protein>
<feature type="signal peptide" evidence="7">
    <location>
        <begin position="1"/>
        <end position="19"/>
    </location>
</feature>
<sequence length="266" mass="30152">MAILMILLSFIYPPPPSLYITAMSVINFVALTNAGFKETRGKNMNYSKFYNAGSSQNKAKISSRKGMFVIYAPAFVAGLASLWIFREEEFRFRLVSAVLTVHFFKRLLEVMCVHKYSGSVDVETTTVISLSYFTGTVNTLYAQHLSHEFPEPQIDLKTAGVVIFLIGITGNFYHHYLLSALRSNNGEKQYKIPHGGLFSLVVCPHYLFEVLGFIGISCVSQTSYAFMFALGTAFYLMGRSVSTRKWYLSKFENFPKDRKAMIPYLF</sequence>
<evidence type="ECO:0000256" key="2">
    <source>
        <dbReference type="ARBA" id="ARBA00007742"/>
    </source>
</evidence>
<feature type="transmembrane region" description="Helical" evidence="6">
    <location>
        <begin position="17"/>
        <end position="36"/>
    </location>
</feature>
<evidence type="ECO:0000313" key="10">
    <source>
        <dbReference type="Proteomes" id="UP001152484"/>
    </source>
</evidence>
<dbReference type="OrthoDB" id="5788137at2759"/>
<feature type="transmembrane region" description="Helical" evidence="6">
    <location>
        <begin position="190"/>
        <end position="208"/>
    </location>
</feature>
<feature type="domain" description="3-oxo-5-alpha-steroid 4-dehydrogenase C-terminal" evidence="8">
    <location>
        <begin position="132"/>
        <end position="266"/>
    </location>
</feature>